<evidence type="ECO:0000313" key="2">
    <source>
        <dbReference type="EMBL" id="CDL01018.1"/>
    </source>
</evidence>
<dbReference type="STRING" id="1430440.MGMSRv2__3803"/>
<dbReference type="KEGG" id="mgy:MGMSRv2__3803"/>
<feature type="signal peptide" evidence="1">
    <location>
        <begin position="1"/>
        <end position="23"/>
    </location>
</feature>
<sequence>MRISVFAALVAASFLIPVPDAGAAPDPTAEHKRVYAQINDDLGRMTKKTFELDFPGAPVPPQATVWMENGLPRKVQVIYPDDHGSTGEAYYLKPVGEGVQVLFVYAGVTTQAVDGGNSTLREHRYYFRDGQMFRWLDENKTSVPQDTDEFKAKEQELLDTLSTVLESLSPPKSGGKPAGGPIKETTGTFAGFEEGDYTYLHLRAGGEEHSFMILRTDDALERLLNAPERYMGKKITVTWQNTMETIPEAGGRIEVTKVLSVTLPK</sequence>
<gene>
    <name evidence="2" type="ordered locus">MGMSRv2__3803</name>
</gene>
<dbReference type="AlphaFoldDB" id="V6F8J1"/>
<evidence type="ECO:0000313" key="3">
    <source>
        <dbReference type="Proteomes" id="UP000018922"/>
    </source>
</evidence>
<protein>
    <recommendedName>
        <fullName evidence="4">Secreted protein</fullName>
    </recommendedName>
</protein>
<reference evidence="2 3" key="1">
    <citation type="journal article" date="2014" name="Genome Announc.">
        <title>Complete genome sequence of Magnetospirillum gryphiswaldense MSR-1.</title>
        <authorList>
            <person name="Wang X."/>
            <person name="Wang Q."/>
            <person name="Zhang W."/>
            <person name="Wang Y."/>
            <person name="Li L."/>
            <person name="Wen T."/>
            <person name="Zhang T."/>
            <person name="Zhang Y."/>
            <person name="Xu J."/>
            <person name="Hu J."/>
            <person name="Li S."/>
            <person name="Liu L."/>
            <person name="Liu J."/>
            <person name="Jiang W."/>
            <person name="Tian J."/>
            <person name="Li Y."/>
            <person name="Schuler D."/>
            <person name="Wang L."/>
            <person name="Li J."/>
        </authorList>
    </citation>
    <scope>NUCLEOTIDE SEQUENCE [LARGE SCALE GENOMIC DNA]</scope>
    <source>
        <strain evidence="3">DSM 6361 / JCM 21280 / NBRC 15271 / MSR-1</strain>
    </source>
</reference>
<organism evidence="2 3">
    <name type="scientific">Magnetospirillum gryphiswaldense (strain DSM 6361 / JCM 21280 / NBRC 15271 / MSR-1)</name>
    <dbReference type="NCBI Taxonomy" id="431944"/>
    <lineage>
        <taxon>Bacteria</taxon>
        <taxon>Pseudomonadati</taxon>
        <taxon>Pseudomonadota</taxon>
        <taxon>Alphaproteobacteria</taxon>
        <taxon>Rhodospirillales</taxon>
        <taxon>Rhodospirillaceae</taxon>
        <taxon>Magnetospirillum</taxon>
    </lineage>
</organism>
<keyword evidence="3" id="KW-1185">Reference proteome</keyword>
<feature type="chain" id="PRO_5004745491" description="Secreted protein" evidence="1">
    <location>
        <begin position="24"/>
        <end position="265"/>
    </location>
</feature>
<evidence type="ECO:0008006" key="4">
    <source>
        <dbReference type="Google" id="ProtNLM"/>
    </source>
</evidence>
<dbReference type="eggNOG" id="ENOG5032Y18">
    <property type="taxonomic scope" value="Bacteria"/>
</dbReference>
<dbReference type="Proteomes" id="UP000018922">
    <property type="component" value="Chromosome I"/>
</dbReference>
<proteinExistence type="predicted"/>
<keyword evidence="1" id="KW-0732">Signal</keyword>
<accession>V6F8J1</accession>
<dbReference type="HOGENOM" id="CLU_1048888_0_0_5"/>
<evidence type="ECO:0000256" key="1">
    <source>
        <dbReference type="SAM" id="SignalP"/>
    </source>
</evidence>
<dbReference type="EMBL" id="HG794546">
    <property type="protein sequence ID" value="CDL01018.1"/>
    <property type="molecule type" value="Genomic_DNA"/>
</dbReference>
<name>V6F8J1_MAGGM</name>